<dbReference type="PANTHER" id="PTHR43806">
    <property type="entry name" value="PEPTIDASE S8"/>
    <property type="match status" value="1"/>
</dbReference>
<organism evidence="7 8">
    <name type="scientific">Aequorivita echinoideorum</name>
    <dbReference type="NCBI Taxonomy" id="1549647"/>
    <lineage>
        <taxon>Bacteria</taxon>
        <taxon>Pseudomonadati</taxon>
        <taxon>Bacteroidota</taxon>
        <taxon>Flavobacteriia</taxon>
        <taxon>Flavobacteriales</taxon>
        <taxon>Flavobacteriaceae</taxon>
        <taxon>Aequorivita</taxon>
    </lineage>
</organism>
<keyword evidence="8" id="KW-1185">Reference proteome</keyword>
<accession>A0ABS5S6N6</accession>
<keyword evidence="4 5" id="KW-0720">Serine protease</keyword>
<reference evidence="7 8" key="1">
    <citation type="submission" date="2021-05" db="EMBL/GenBank/DDBJ databases">
        <title>Aequorivita echinoideorum JCM 30378 genome.</title>
        <authorList>
            <person name="Zhang H."/>
            <person name="Li C."/>
        </authorList>
    </citation>
    <scope>NUCLEOTIDE SEQUENCE [LARGE SCALE GENOMIC DNA]</scope>
    <source>
        <strain evidence="7 8">JCM30378</strain>
    </source>
</reference>
<keyword evidence="3 5" id="KW-0378">Hydrolase</keyword>
<dbReference type="Gene3D" id="3.40.50.200">
    <property type="entry name" value="Peptidase S8/S53 domain"/>
    <property type="match status" value="1"/>
</dbReference>
<feature type="active site" description="Charge relay system" evidence="5">
    <location>
        <position position="164"/>
    </location>
</feature>
<keyword evidence="2 5" id="KW-0645">Protease</keyword>
<dbReference type="InterPro" id="IPR015500">
    <property type="entry name" value="Peptidase_S8_subtilisin-rel"/>
</dbReference>
<evidence type="ECO:0000256" key="2">
    <source>
        <dbReference type="ARBA" id="ARBA00022670"/>
    </source>
</evidence>
<evidence type="ECO:0000256" key="3">
    <source>
        <dbReference type="ARBA" id="ARBA00022801"/>
    </source>
</evidence>
<dbReference type="InterPro" id="IPR000209">
    <property type="entry name" value="Peptidase_S8/S53_dom"/>
</dbReference>
<dbReference type="PROSITE" id="PS51892">
    <property type="entry name" value="SUBTILASE"/>
    <property type="match status" value="1"/>
</dbReference>
<evidence type="ECO:0000256" key="1">
    <source>
        <dbReference type="ARBA" id="ARBA00011073"/>
    </source>
</evidence>
<dbReference type="PANTHER" id="PTHR43806:SF11">
    <property type="entry name" value="CEREVISIN-RELATED"/>
    <property type="match status" value="1"/>
</dbReference>
<feature type="domain" description="Peptidase S8/S53" evidence="6">
    <location>
        <begin position="157"/>
        <end position="421"/>
    </location>
</feature>
<name>A0ABS5S6N6_9FLAO</name>
<comment type="caution">
    <text evidence="7">The sequence shown here is derived from an EMBL/GenBank/DDBJ whole genome shotgun (WGS) entry which is preliminary data.</text>
</comment>
<comment type="similarity">
    <text evidence="1 5">Belongs to the peptidase S8 family.</text>
</comment>
<evidence type="ECO:0000259" key="6">
    <source>
        <dbReference type="Pfam" id="PF00082"/>
    </source>
</evidence>
<dbReference type="PRINTS" id="PR00723">
    <property type="entry name" value="SUBTILISIN"/>
</dbReference>
<evidence type="ECO:0000313" key="8">
    <source>
        <dbReference type="Proteomes" id="UP001297092"/>
    </source>
</evidence>
<dbReference type="InterPro" id="IPR036852">
    <property type="entry name" value="Peptidase_S8/S53_dom_sf"/>
</dbReference>
<evidence type="ECO:0000313" key="7">
    <source>
        <dbReference type="EMBL" id="MBT0608844.1"/>
    </source>
</evidence>
<evidence type="ECO:0000256" key="4">
    <source>
        <dbReference type="ARBA" id="ARBA00022825"/>
    </source>
</evidence>
<protein>
    <submittedName>
        <fullName evidence="7">S8 family serine peptidase</fullName>
    </submittedName>
</protein>
<dbReference type="Proteomes" id="UP001297092">
    <property type="component" value="Unassembled WGS sequence"/>
</dbReference>
<sequence length="541" mass="60759">MKQIILIIFIFFCTNAFTQNETWFYLVAKDSTVNPIFMPAEGNLQYAGNNPELKQIFSKYKIRTFKKTLKNAKKENLNKTFFVIADKEFLLEELLQKSRNIFISGQIIPKEQRKIFEPNDYGLTSTIGSNIGLQAHLDYLDFLEVPKAWYYTVGNPNIIIGISDTGLDTTDTDFAGKTKIIRKSIEGGHGKGVASLAAATGNNAFGVPGVCYNCGIYSTTYGDFKNLDQLLELSNLGVKVINCSWYSTTRFDSAQEAVNKMFENGTILVVAAGNKNWQESKNGERLYYLASYDNVISVSSAMYKYKTVEENVVKSEKGFRYAENILGYVGRTMGFKDNDISKPYIYPVSVTSLNREVDILAPSTGTFLYGNYLEKSDLVYDTNEHTSNATPLVTGTVGLMFSLYPCLPVDEVESILKMTSLNIDHIEANKPYAGKYGAGILNTGRAVEMVFDMFAENEVVTIENQKFSRWDFKLTSHSEVLIKNQEFTENATLNLTSKKRIVIAANTILKPSETGKIQLKINPNLERECELQLRDPSILDD</sequence>
<dbReference type="SUPFAM" id="SSF52743">
    <property type="entry name" value="Subtilisin-like"/>
    <property type="match status" value="1"/>
</dbReference>
<dbReference type="RefSeq" id="WP_214113946.1">
    <property type="nucleotide sequence ID" value="NZ_JAHCTB010000005.1"/>
</dbReference>
<feature type="active site" description="Charge relay system" evidence="5">
    <location>
        <position position="387"/>
    </location>
</feature>
<dbReference type="Pfam" id="PF00082">
    <property type="entry name" value="Peptidase_S8"/>
    <property type="match status" value="1"/>
</dbReference>
<proteinExistence type="inferred from homology"/>
<dbReference type="EMBL" id="JAHCTB010000005">
    <property type="protein sequence ID" value="MBT0608844.1"/>
    <property type="molecule type" value="Genomic_DNA"/>
</dbReference>
<dbReference type="InterPro" id="IPR050131">
    <property type="entry name" value="Peptidase_S8_subtilisin-like"/>
</dbReference>
<gene>
    <name evidence="7" type="ORF">KIV10_11685</name>
</gene>
<evidence type="ECO:0000256" key="5">
    <source>
        <dbReference type="PROSITE-ProRule" id="PRU01240"/>
    </source>
</evidence>
<feature type="active site" description="Charge relay system" evidence="5">
    <location>
        <position position="189"/>
    </location>
</feature>